<name>A0ABY4L1L8_THEAE</name>
<sequence length="289" mass="31752">MRPATETSYKAGLTAVFDRAAPTYDRMGVEFFTPMGRRLVERAAPAPGERILDVGCGRGASLFPAAARVGAHGHATGIDIAEAMIEQAAEQAEREGFDNVELLVMDGERPDFPERSFDVVLGGYSIIFFSDAPSALTTYARLLSGSGRIAFTSPVFSDDVFPFLPPMFTGLVPQSLLRHLPSDWAPERIRERFHSWLADPDVLEATMGRAGFTDVEVEDETVELTAPSGTAWVDWSHTQGMRVLWQHLPEEEAAALRARLISALDAARPEGRPLTMDVPVRFVTARPRH</sequence>
<evidence type="ECO:0000259" key="1">
    <source>
        <dbReference type="Pfam" id="PF13847"/>
    </source>
</evidence>
<dbReference type="CDD" id="cd02440">
    <property type="entry name" value="AdoMet_MTases"/>
    <property type="match status" value="1"/>
</dbReference>
<keyword evidence="2" id="KW-0808">Transferase</keyword>
<keyword evidence="3" id="KW-1185">Reference proteome</keyword>
<dbReference type="RefSeq" id="WP_248593110.1">
    <property type="nucleotide sequence ID" value="NZ_BAABEB010000027.1"/>
</dbReference>
<dbReference type="Pfam" id="PF13847">
    <property type="entry name" value="Methyltransf_31"/>
    <property type="match status" value="1"/>
</dbReference>
<feature type="domain" description="Methyltransferase" evidence="1">
    <location>
        <begin position="47"/>
        <end position="156"/>
    </location>
</feature>
<dbReference type="PANTHER" id="PTHR43861">
    <property type="entry name" value="TRANS-ACONITATE 2-METHYLTRANSFERASE-RELATED"/>
    <property type="match status" value="1"/>
</dbReference>
<gene>
    <name evidence="2" type="ORF">FOF52_07515</name>
</gene>
<dbReference type="Gene3D" id="3.40.50.150">
    <property type="entry name" value="Vaccinia Virus protein VP39"/>
    <property type="match status" value="1"/>
</dbReference>
<dbReference type="EMBL" id="CP051627">
    <property type="protein sequence ID" value="UPT20826.1"/>
    <property type="molecule type" value="Genomic_DNA"/>
</dbReference>
<dbReference type="InterPro" id="IPR025714">
    <property type="entry name" value="Methyltranfer_dom"/>
</dbReference>
<dbReference type="Proteomes" id="UP000832041">
    <property type="component" value="Chromosome"/>
</dbReference>
<proteinExistence type="predicted"/>
<protein>
    <submittedName>
        <fullName evidence="2">Methyltransferase domain-containing protein</fullName>
    </submittedName>
</protein>
<dbReference type="GO" id="GO:0008168">
    <property type="term" value="F:methyltransferase activity"/>
    <property type="evidence" value="ECO:0007669"/>
    <property type="project" value="UniProtKB-KW"/>
</dbReference>
<dbReference type="InterPro" id="IPR029063">
    <property type="entry name" value="SAM-dependent_MTases_sf"/>
</dbReference>
<evidence type="ECO:0000313" key="2">
    <source>
        <dbReference type="EMBL" id="UPT20826.1"/>
    </source>
</evidence>
<evidence type="ECO:0000313" key="3">
    <source>
        <dbReference type="Proteomes" id="UP000832041"/>
    </source>
</evidence>
<accession>A0ABY4L1L8</accession>
<reference evidence="2 3" key="1">
    <citation type="submission" date="2020-04" db="EMBL/GenBank/DDBJ databases">
        <title>Thermobifida alba genome sequencing and assembly.</title>
        <authorList>
            <person name="Luzics S."/>
            <person name="Horvath B."/>
            <person name="Nagy I."/>
            <person name="Toth A."/>
            <person name="Nagy I."/>
            <person name="Kukolya J."/>
        </authorList>
    </citation>
    <scope>NUCLEOTIDE SEQUENCE [LARGE SCALE GENOMIC DNA]</scope>
    <source>
        <strain evidence="2 3">DSM 43795</strain>
    </source>
</reference>
<keyword evidence="2" id="KW-0489">Methyltransferase</keyword>
<organism evidence="2 3">
    <name type="scientific">Thermobifida alba</name>
    <name type="common">Thermomonospora alba</name>
    <dbReference type="NCBI Taxonomy" id="53522"/>
    <lineage>
        <taxon>Bacteria</taxon>
        <taxon>Bacillati</taxon>
        <taxon>Actinomycetota</taxon>
        <taxon>Actinomycetes</taxon>
        <taxon>Streptosporangiales</taxon>
        <taxon>Nocardiopsidaceae</taxon>
        <taxon>Thermobifida</taxon>
    </lineage>
</organism>
<dbReference type="SUPFAM" id="SSF53335">
    <property type="entry name" value="S-adenosyl-L-methionine-dependent methyltransferases"/>
    <property type="match status" value="1"/>
</dbReference>
<dbReference type="GO" id="GO:0032259">
    <property type="term" value="P:methylation"/>
    <property type="evidence" value="ECO:0007669"/>
    <property type="project" value="UniProtKB-KW"/>
</dbReference>
<dbReference type="PANTHER" id="PTHR43861:SF1">
    <property type="entry name" value="TRANS-ACONITATE 2-METHYLTRANSFERASE"/>
    <property type="match status" value="1"/>
</dbReference>